<accession>A0A8H6KK13</accession>
<keyword evidence="2" id="KW-0378">Hydrolase</keyword>
<dbReference type="Gene3D" id="3.20.20.80">
    <property type="entry name" value="Glycosidases"/>
    <property type="match status" value="1"/>
</dbReference>
<dbReference type="InterPro" id="IPR001360">
    <property type="entry name" value="Glyco_hydro_1"/>
</dbReference>
<dbReference type="EMBL" id="WIGM01000225">
    <property type="protein sequence ID" value="KAF6832989.1"/>
    <property type="molecule type" value="Genomic_DNA"/>
</dbReference>
<dbReference type="AlphaFoldDB" id="A0A8H6KK13"/>
<dbReference type="Proteomes" id="UP000639643">
    <property type="component" value="Unassembled WGS sequence"/>
</dbReference>
<evidence type="ECO:0000256" key="4">
    <source>
        <dbReference type="RuleBase" id="RU003690"/>
    </source>
</evidence>
<keyword evidence="6" id="KW-1185">Reference proteome</keyword>
<reference evidence="5" key="1">
    <citation type="journal article" date="2020" name="Phytopathology">
        <title>Genome Sequence Resources of Colletotrichum truncatum, C. plurivorum, C. musicola, and C. sojae: Four Species Pathogenic to Soybean (Glycine max).</title>
        <authorList>
            <person name="Rogerio F."/>
            <person name="Boufleur T.R."/>
            <person name="Ciampi-Guillardi M."/>
            <person name="Sukno S.A."/>
            <person name="Thon M.R."/>
            <person name="Massola Junior N.S."/>
            <person name="Baroncelli R."/>
        </authorList>
    </citation>
    <scope>NUCLEOTIDE SEQUENCE</scope>
    <source>
        <strain evidence="5">LFN0074</strain>
    </source>
</reference>
<dbReference type="GO" id="GO:0005975">
    <property type="term" value="P:carbohydrate metabolic process"/>
    <property type="evidence" value="ECO:0007669"/>
    <property type="project" value="InterPro"/>
</dbReference>
<dbReference type="Pfam" id="PF00232">
    <property type="entry name" value="Glyco_hydro_1"/>
    <property type="match status" value="1"/>
</dbReference>
<dbReference type="PRINTS" id="PR00131">
    <property type="entry name" value="GLHYDRLASE1"/>
</dbReference>
<evidence type="ECO:0000256" key="2">
    <source>
        <dbReference type="ARBA" id="ARBA00022801"/>
    </source>
</evidence>
<evidence type="ECO:0000313" key="5">
    <source>
        <dbReference type="EMBL" id="KAF6832989.1"/>
    </source>
</evidence>
<protein>
    <submittedName>
        <fullName evidence="5">Beta-glucosidase 1B 2</fullName>
    </submittedName>
</protein>
<dbReference type="InterPro" id="IPR017853">
    <property type="entry name" value="GH"/>
</dbReference>
<dbReference type="PANTHER" id="PTHR10353">
    <property type="entry name" value="GLYCOSYL HYDROLASE"/>
    <property type="match status" value="1"/>
</dbReference>
<dbReference type="OrthoDB" id="65569at2759"/>
<dbReference type="PANTHER" id="PTHR10353:SF36">
    <property type="entry name" value="LP05116P"/>
    <property type="match status" value="1"/>
</dbReference>
<dbReference type="GO" id="GO:0008422">
    <property type="term" value="F:beta-glucosidase activity"/>
    <property type="evidence" value="ECO:0007669"/>
    <property type="project" value="TreeGrafter"/>
</dbReference>
<gene>
    <name evidence="5" type="ORF">CMUS01_06710</name>
</gene>
<proteinExistence type="inferred from homology"/>
<sequence>MSNEAAMFQAGDLVAYSDTTGHDLPVEELRLPADFAWGTATAAFQIEGGVDQDGKGKSIWDTYSHLEPSRTNGQNADVACDHYNRVPEDIVLMKSLGVDVYRFSLAWTRIIPLGGRDDPINEKGIAFYSDLIEQLLANGIEPVVTLYHWDLPQALYDRYGGFLNTAEFTADFVNYARLCFSRFGDRVRKWVTYNEPYIVSIFAHHNGVLAPGRCAAMGADTRTEPWRVGHTLILSHAAAIKAYAADFQPSQGGVISIVLNGHFYDPWDADSEIHRDAARRRMEFYIGWFGDPVFLGADYPASMRAYLGDRLPEFTPAERDLLRETAKINAFYGMNHYSTKYARALDTPPAADDWTGNVEELSVNAQGVEVGPMSGVQWLRLAPEGFRKLLNWVWDRYKLPVIVTENGCPCPGEDDVAVAVDDKFRQRYFGLYLDAISRAIYEDGVKVEGYYAWTLMDNFGEFDATCDRRSPADSMLQSGPRATGLALASCTPTSRRRRGRPKTRRIT</sequence>
<evidence type="ECO:0000256" key="3">
    <source>
        <dbReference type="ARBA" id="ARBA00023295"/>
    </source>
</evidence>
<organism evidence="5 6">
    <name type="scientific">Colletotrichum musicola</name>
    <dbReference type="NCBI Taxonomy" id="2175873"/>
    <lineage>
        <taxon>Eukaryota</taxon>
        <taxon>Fungi</taxon>
        <taxon>Dikarya</taxon>
        <taxon>Ascomycota</taxon>
        <taxon>Pezizomycotina</taxon>
        <taxon>Sordariomycetes</taxon>
        <taxon>Hypocreomycetidae</taxon>
        <taxon>Glomerellales</taxon>
        <taxon>Glomerellaceae</taxon>
        <taxon>Colletotrichum</taxon>
        <taxon>Colletotrichum orchidearum species complex</taxon>
    </lineage>
</organism>
<name>A0A8H6KK13_9PEZI</name>
<evidence type="ECO:0000256" key="1">
    <source>
        <dbReference type="ARBA" id="ARBA00010838"/>
    </source>
</evidence>
<dbReference type="SUPFAM" id="SSF51445">
    <property type="entry name" value="(Trans)glycosidases"/>
    <property type="match status" value="1"/>
</dbReference>
<keyword evidence="3" id="KW-0326">Glycosidase</keyword>
<evidence type="ECO:0000313" key="6">
    <source>
        <dbReference type="Proteomes" id="UP000639643"/>
    </source>
</evidence>
<comment type="caution">
    <text evidence="5">The sequence shown here is derived from an EMBL/GenBank/DDBJ whole genome shotgun (WGS) entry which is preliminary data.</text>
</comment>
<dbReference type="InterPro" id="IPR033132">
    <property type="entry name" value="GH_1_N_CS"/>
</dbReference>
<comment type="similarity">
    <text evidence="1 4">Belongs to the glycosyl hydrolase 1 family.</text>
</comment>
<dbReference type="PROSITE" id="PS00653">
    <property type="entry name" value="GLYCOSYL_HYDROL_F1_2"/>
    <property type="match status" value="1"/>
</dbReference>